<name>A0A1S1V9Y5_9FIRM</name>
<gene>
    <name evidence="1" type="ORF">EUAN_02560</name>
</gene>
<dbReference type="Proteomes" id="UP000180254">
    <property type="component" value="Unassembled WGS sequence"/>
</dbReference>
<proteinExistence type="predicted"/>
<keyword evidence="2" id="KW-1185">Reference proteome</keyword>
<organism evidence="1 2">
    <name type="scientific">Andreesenia angusta</name>
    <dbReference type="NCBI Taxonomy" id="39480"/>
    <lineage>
        <taxon>Bacteria</taxon>
        <taxon>Bacillati</taxon>
        <taxon>Bacillota</taxon>
        <taxon>Tissierellia</taxon>
        <taxon>Tissierellales</taxon>
        <taxon>Gottschalkiaceae</taxon>
        <taxon>Andreesenia</taxon>
    </lineage>
</organism>
<dbReference type="AlphaFoldDB" id="A0A1S1V9Y5"/>
<reference evidence="1 2" key="1">
    <citation type="submission" date="2016-09" db="EMBL/GenBank/DDBJ databases">
        <title>Genome sequence of Eubacterium angustum.</title>
        <authorList>
            <person name="Poehlein A."/>
            <person name="Daniel R."/>
        </authorList>
    </citation>
    <scope>NUCLEOTIDE SEQUENCE [LARGE SCALE GENOMIC DNA]</scope>
    <source>
        <strain evidence="1 2">DSM 1989</strain>
    </source>
</reference>
<sequence>MGYNLIIGVIVMNTAKEILLKLIEDIPENQIPEVIDFLGYLKMKNEKELYKDLEQASQSSMDFWDNDIDDEVWNDV</sequence>
<accession>A0A1S1V9Y5</accession>
<dbReference type="STRING" id="39480.EUAN_02560"/>
<evidence type="ECO:0000313" key="2">
    <source>
        <dbReference type="Proteomes" id="UP000180254"/>
    </source>
</evidence>
<dbReference type="EMBL" id="MKIE01000001">
    <property type="protein sequence ID" value="OHW63392.1"/>
    <property type="molecule type" value="Genomic_DNA"/>
</dbReference>
<evidence type="ECO:0000313" key="1">
    <source>
        <dbReference type="EMBL" id="OHW63392.1"/>
    </source>
</evidence>
<comment type="caution">
    <text evidence="1">The sequence shown here is derived from an EMBL/GenBank/DDBJ whole genome shotgun (WGS) entry which is preliminary data.</text>
</comment>
<evidence type="ECO:0008006" key="3">
    <source>
        <dbReference type="Google" id="ProtNLM"/>
    </source>
</evidence>
<protein>
    <recommendedName>
        <fullName evidence="3">DUF2281 domain-containing protein</fullName>
    </recommendedName>
</protein>